<dbReference type="STRING" id="1192034.CAP_5928"/>
<keyword evidence="4" id="KW-1185">Reference proteome</keyword>
<reference evidence="3 4" key="1">
    <citation type="submission" date="2013-05" db="EMBL/GenBank/DDBJ databases">
        <title>Genome assembly of Chondromyces apiculatus DSM 436.</title>
        <authorList>
            <person name="Sharma G."/>
            <person name="Khatri I."/>
            <person name="Kaur C."/>
            <person name="Mayilraj S."/>
            <person name="Subramanian S."/>
        </authorList>
    </citation>
    <scope>NUCLEOTIDE SEQUENCE [LARGE SCALE GENOMIC DNA]</scope>
    <source>
        <strain evidence="3 4">DSM 436</strain>
    </source>
</reference>
<evidence type="ECO:0000313" key="4">
    <source>
        <dbReference type="Proteomes" id="UP000019678"/>
    </source>
</evidence>
<dbReference type="Proteomes" id="UP000019678">
    <property type="component" value="Unassembled WGS sequence"/>
</dbReference>
<proteinExistence type="predicted"/>
<dbReference type="Gene3D" id="2.30.110.10">
    <property type="entry name" value="Electron Transport, Fmn-binding Protein, Chain A"/>
    <property type="match status" value="1"/>
</dbReference>
<dbReference type="PANTHER" id="PTHR42815:SF2">
    <property type="entry name" value="FAD-BINDING, PUTATIVE (AFU_ORTHOLOGUE AFUA_6G07600)-RELATED"/>
    <property type="match status" value="1"/>
</dbReference>
<dbReference type="RefSeq" id="WP_044236116.1">
    <property type="nucleotide sequence ID" value="NZ_ASRX01000005.1"/>
</dbReference>
<dbReference type="SUPFAM" id="SSF50475">
    <property type="entry name" value="FMN-binding split barrel"/>
    <property type="match status" value="1"/>
</dbReference>
<gene>
    <name evidence="3" type="ORF">CAP_5928</name>
</gene>
<name>A0A017TFV4_9BACT</name>
<accession>A0A017TFV4</accession>
<dbReference type="PANTHER" id="PTHR42815">
    <property type="entry name" value="FAD-BINDING, PUTATIVE (AFU_ORTHOLOGUE AFUA_6G07600)-RELATED"/>
    <property type="match status" value="1"/>
</dbReference>
<dbReference type="InterPro" id="IPR011576">
    <property type="entry name" value="Pyridox_Oxase_N"/>
</dbReference>
<dbReference type="OrthoDB" id="9786134at2"/>
<dbReference type="EMBL" id="ASRX01000005">
    <property type="protein sequence ID" value="EYF08168.1"/>
    <property type="molecule type" value="Genomic_DNA"/>
</dbReference>
<feature type="region of interest" description="Disordered" evidence="1">
    <location>
        <begin position="200"/>
        <end position="219"/>
    </location>
</feature>
<feature type="domain" description="Pyridoxamine 5'-phosphate oxidase N-terminal" evidence="2">
    <location>
        <begin position="44"/>
        <end position="155"/>
    </location>
</feature>
<dbReference type="InterPro" id="IPR012349">
    <property type="entry name" value="Split_barrel_FMN-bd"/>
</dbReference>
<evidence type="ECO:0000259" key="2">
    <source>
        <dbReference type="Pfam" id="PF01243"/>
    </source>
</evidence>
<dbReference type="AlphaFoldDB" id="A0A017TFV4"/>
<sequence>MGRFSEIAFTPAVKAAQERMGSRRAYARLDGGGGTPDTLGEDEAQFLAERDSFYMASIGASGWPYIQHRGGPKGFVHVLDAHTLAFADFRGNRQYISVGNVTEEDRVALIFVDYPHRARLKVLARAKTLTRAEAPDLFARVAGEAPAERVFVLRVEGFDWNCPQHITPRFTEDEVRAMSRPMLAKLEALERENAALRARLGAALDEETPAPGATPRSRG</sequence>
<comment type="caution">
    <text evidence="3">The sequence shown here is derived from an EMBL/GenBank/DDBJ whole genome shotgun (WGS) entry which is preliminary data.</text>
</comment>
<dbReference type="Pfam" id="PF01243">
    <property type="entry name" value="PNPOx_N"/>
    <property type="match status" value="1"/>
</dbReference>
<protein>
    <submittedName>
        <fullName evidence="3">Flavodoxin reductases (Ferredoxin-NADPH reductases) family 1</fullName>
    </submittedName>
</protein>
<evidence type="ECO:0000313" key="3">
    <source>
        <dbReference type="EMBL" id="EYF08168.1"/>
    </source>
</evidence>
<dbReference type="eggNOG" id="COG3576">
    <property type="taxonomic scope" value="Bacteria"/>
</dbReference>
<organism evidence="3 4">
    <name type="scientific">Chondromyces apiculatus DSM 436</name>
    <dbReference type="NCBI Taxonomy" id="1192034"/>
    <lineage>
        <taxon>Bacteria</taxon>
        <taxon>Pseudomonadati</taxon>
        <taxon>Myxococcota</taxon>
        <taxon>Polyangia</taxon>
        <taxon>Polyangiales</taxon>
        <taxon>Polyangiaceae</taxon>
        <taxon>Chondromyces</taxon>
    </lineage>
</organism>
<evidence type="ECO:0000256" key="1">
    <source>
        <dbReference type="SAM" id="MobiDB-lite"/>
    </source>
</evidence>